<evidence type="ECO:0000313" key="3">
    <source>
        <dbReference type="Proteomes" id="UP000811246"/>
    </source>
</evidence>
<protein>
    <recommendedName>
        <fullName evidence="1">Replication factor A C-terminal domain-containing protein</fullName>
    </recommendedName>
</protein>
<reference evidence="2" key="1">
    <citation type="submission" date="2021-01" db="EMBL/GenBank/DDBJ databases">
        <authorList>
            <person name="Lovell J.T."/>
            <person name="Bentley N."/>
            <person name="Bhattarai G."/>
            <person name="Jenkins J.W."/>
            <person name="Sreedasyam A."/>
            <person name="Alarcon Y."/>
            <person name="Bock C."/>
            <person name="Boston L."/>
            <person name="Carlson J."/>
            <person name="Cervantes K."/>
            <person name="Clermont K."/>
            <person name="Krom N."/>
            <person name="Kubenka K."/>
            <person name="Mamidi S."/>
            <person name="Mattison C."/>
            <person name="Monteros M."/>
            <person name="Pisani C."/>
            <person name="Plott C."/>
            <person name="Rajasekar S."/>
            <person name="Rhein H.S."/>
            <person name="Rohla C."/>
            <person name="Song M."/>
            <person name="Hilaire R.S."/>
            <person name="Shu S."/>
            <person name="Wells L."/>
            <person name="Wang X."/>
            <person name="Webber J."/>
            <person name="Heerema R.J."/>
            <person name="Klein P."/>
            <person name="Conner P."/>
            <person name="Grauke L."/>
            <person name="Grimwood J."/>
            <person name="Schmutz J."/>
            <person name="Randall J.J."/>
        </authorList>
    </citation>
    <scope>NUCLEOTIDE SEQUENCE</scope>
    <source>
        <tissue evidence="2">Leaf</tissue>
    </source>
</reference>
<dbReference type="Proteomes" id="UP000811246">
    <property type="component" value="Unassembled WGS sequence"/>
</dbReference>
<evidence type="ECO:0000313" key="2">
    <source>
        <dbReference type="EMBL" id="KAG6618135.1"/>
    </source>
</evidence>
<evidence type="ECO:0000259" key="1">
    <source>
        <dbReference type="Pfam" id="PF08646"/>
    </source>
</evidence>
<feature type="domain" description="Replication factor A C-terminal" evidence="1">
    <location>
        <begin position="115"/>
        <end position="248"/>
    </location>
</feature>
<dbReference type="EMBL" id="MU229026">
    <property type="protein sequence ID" value="KAG6618135.1"/>
    <property type="molecule type" value="Genomic_DNA"/>
</dbReference>
<name>A0A922A1Y4_CARIL</name>
<dbReference type="PANTHER" id="PTHR47165">
    <property type="entry name" value="OS03G0429900 PROTEIN"/>
    <property type="match status" value="1"/>
</dbReference>
<dbReference type="Pfam" id="PF08646">
    <property type="entry name" value="Rep_fac-A_C"/>
    <property type="match status" value="1"/>
</dbReference>
<proteinExistence type="predicted"/>
<accession>A0A922A1Y4</accession>
<organism evidence="2 3">
    <name type="scientific">Carya illinoinensis</name>
    <name type="common">Pecan</name>
    <dbReference type="NCBI Taxonomy" id="32201"/>
    <lineage>
        <taxon>Eukaryota</taxon>
        <taxon>Viridiplantae</taxon>
        <taxon>Streptophyta</taxon>
        <taxon>Embryophyta</taxon>
        <taxon>Tracheophyta</taxon>
        <taxon>Spermatophyta</taxon>
        <taxon>Magnoliopsida</taxon>
        <taxon>eudicotyledons</taxon>
        <taxon>Gunneridae</taxon>
        <taxon>Pentapetalae</taxon>
        <taxon>rosids</taxon>
        <taxon>fabids</taxon>
        <taxon>Fagales</taxon>
        <taxon>Juglandaceae</taxon>
        <taxon>Carya</taxon>
    </lineage>
</organism>
<gene>
    <name evidence="2" type="ORF">I3842_Q126400</name>
</gene>
<dbReference type="AlphaFoldDB" id="A0A922A1Y4"/>
<comment type="caution">
    <text evidence="2">The sequence shown here is derived from an EMBL/GenBank/DDBJ whole genome shotgun (WGS) entry which is preliminary data.</text>
</comment>
<dbReference type="InterPro" id="IPR013955">
    <property type="entry name" value="Rep_factor-A_C"/>
</dbReference>
<dbReference type="PANTHER" id="PTHR47165:SF4">
    <property type="entry name" value="OS03G0429900 PROTEIN"/>
    <property type="match status" value="1"/>
</dbReference>
<sequence length="252" mass="28542">MWGRFVQDECKKISEMIETKPIILGTKIRVGSYNGLSLSSRPKSKFMINPVIPEATSLQEWAAINDLLLKSIIAKNLTHPSASLSSVGIREIIKNCDVAEFIKSLQPMAKTKFWIKANIIVVDLRQIFFYMSCIGCNKGTGYDYNDTFLCYHCKHESISQPRCRAYVELDDNTGRLSAVMFGEVVEEAFGCSAVELMNHTGDEHLSYIENLVAQVSQKEWEIELLADLDRLNQKQFKNFNVVSINAVQDDTK</sequence>